<evidence type="ECO:0000313" key="2">
    <source>
        <dbReference type="EMBL" id="MRZ48818.1"/>
    </source>
</evidence>
<dbReference type="EMBL" id="WKMC01000001">
    <property type="protein sequence ID" value="MRZ48818.1"/>
    <property type="molecule type" value="Genomic_DNA"/>
</dbReference>
<proteinExistence type="predicted"/>
<dbReference type="Gene3D" id="2.160.20.110">
    <property type="match status" value="1"/>
</dbReference>
<sequence>MKRCFYSMMAAMALLLLSACSSDDELSQGNGNEALVSFNVELSGGMQNKAISDGTTAKNLTVHVFDENGTYLSELDKTVELNEKKKSVSINLVKGKTYSFLFWASVNKENSPYSFGVDGKTITVDYNDAKANDESRDAFLGVVKNKVVEASFEESVTLKRPFAQINFLTDDIETAKTGGLTIDENTQSSVTISNAATTLDPFTNTVGGITEAEVIFGDAKMPIAEKLTIGAETSAKDYNYLGTAYFLVPAEGAIEDAGKSKTTLNSATLKIKGINGEGLKVENVPVQWNYRTNIYGSLLTATGNFNVTIVPDYDGSHNEEVKAKQVTTVDQVDEAIQSGATEVIVTEAPKEDATITIPKVFEQDNETAVSISIPATTVAITIEENTQEAQYAPEEVTITAPTTSNLTINLPNSTVTLNGESYTTVTATTADNTLIIPEGVKVENLTVNKGNVEIYGDLAVKVAKGSGYKGTITYFISTVEQLRALATEVNGGTTFSGMQIKLSNDIDLKSEEWMPIGRSGKAFQGTFDGCGYTISNLKIERGMNNSSSNADMGLFGFTSDGKVMNFTLYNAFVKAGLDVGAIAGTPHTSSYSNITLTGDVKVEGFTYVGGMFGKNVYKSMNNLTVRVNEGSYVKAESGTYRTYVGGVIGFMGEGNITISNVESNINVTGSTCDVGGITGIAHYGNIFENCICTGNVTLVNANDAGDQLEIGGIAGVWMNSKYGKVTLRKCNFTGTLKSALNGVDKSEEVAGNRFTGRKYYPNSDEGELIIE</sequence>
<dbReference type="RefSeq" id="WP_154399143.1">
    <property type="nucleotide sequence ID" value="NZ_CP103128.1"/>
</dbReference>
<accession>A0A7K0HEY6</accession>
<evidence type="ECO:0000313" key="3">
    <source>
        <dbReference type="Proteomes" id="UP000441358"/>
    </source>
</evidence>
<feature type="chain" id="PRO_5029509301" evidence="1">
    <location>
        <begin position="22"/>
        <end position="771"/>
    </location>
</feature>
<organism evidence="2 3">
    <name type="scientific">Parabacteroides distasonis</name>
    <dbReference type="NCBI Taxonomy" id="823"/>
    <lineage>
        <taxon>Bacteria</taxon>
        <taxon>Pseudomonadati</taxon>
        <taxon>Bacteroidota</taxon>
        <taxon>Bacteroidia</taxon>
        <taxon>Bacteroidales</taxon>
        <taxon>Tannerellaceae</taxon>
        <taxon>Parabacteroides</taxon>
    </lineage>
</organism>
<gene>
    <name evidence="2" type="ORF">GKD66_00895</name>
</gene>
<dbReference type="PROSITE" id="PS51257">
    <property type="entry name" value="PROKAR_LIPOPROTEIN"/>
    <property type="match status" value="1"/>
</dbReference>
<dbReference type="AlphaFoldDB" id="A0A7K0HEY6"/>
<protein>
    <submittedName>
        <fullName evidence="2">Peptidase A26</fullName>
    </submittedName>
</protein>
<reference evidence="2 3" key="1">
    <citation type="journal article" date="2019" name="Nat. Med.">
        <title>A library of human gut bacterial isolates paired with longitudinal multiomics data enables mechanistic microbiome research.</title>
        <authorList>
            <person name="Poyet M."/>
            <person name="Groussin M."/>
            <person name="Gibbons S.M."/>
            <person name="Avila-Pacheco J."/>
            <person name="Jiang X."/>
            <person name="Kearney S.M."/>
            <person name="Perrotta A.R."/>
            <person name="Berdy B."/>
            <person name="Zhao S."/>
            <person name="Lieberman T.D."/>
            <person name="Swanson P.K."/>
            <person name="Smith M."/>
            <person name="Roesemann S."/>
            <person name="Alexander J.E."/>
            <person name="Rich S.A."/>
            <person name="Livny J."/>
            <person name="Vlamakis H."/>
            <person name="Clish C."/>
            <person name="Bullock K."/>
            <person name="Deik A."/>
            <person name="Scott J."/>
            <person name="Pierce K.A."/>
            <person name="Xavier R.J."/>
            <person name="Alm E.J."/>
        </authorList>
    </citation>
    <scope>NUCLEOTIDE SEQUENCE [LARGE SCALE GENOMIC DNA]</scope>
    <source>
        <strain evidence="2 3">BIOML-A32</strain>
    </source>
</reference>
<comment type="caution">
    <text evidence="2">The sequence shown here is derived from an EMBL/GenBank/DDBJ whole genome shotgun (WGS) entry which is preliminary data.</text>
</comment>
<keyword evidence="1" id="KW-0732">Signal</keyword>
<dbReference type="Proteomes" id="UP000441358">
    <property type="component" value="Unassembled WGS sequence"/>
</dbReference>
<name>A0A7K0HEY6_PARDI</name>
<feature type="signal peptide" evidence="1">
    <location>
        <begin position="1"/>
        <end position="21"/>
    </location>
</feature>
<evidence type="ECO:0000256" key="1">
    <source>
        <dbReference type="SAM" id="SignalP"/>
    </source>
</evidence>
<dbReference type="Gene3D" id="2.60.40.2100">
    <property type="match status" value="1"/>
</dbReference>